<dbReference type="PROSITE" id="PS01229">
    <property type="entry name" value="COF_2"/>
    <property type="match status" value="1"/>
</dbReference>
<feature type="transmembrane region" description="Helical" evidence="7">
    <location>
        <begin position="771"/>
        <end position="797"/>
    </location>
</feature>
<proteinExistence type="inferred from homology"/>
<dbReference type="NCBIfam" id="TIGR01511">
    <property type="entry name" value="ATPase-IB1_Cu"/>
    <property type="match status" value="1"/>
</dbReference>
<dbReference type="GO" id="GO:0005524">
    <property type="term" value="F:ATP binding"/>
    <property type="evidence" value="ECO:0007669"/>
    <property type="project" value="UniProtKB-UniRule"/>
</dbReference>
<dbReference type="SFLD" id="SFLDS00003">
    <property type="entry name" value="Haloacid_Dehalogenase"/>
    <property type="match status" value="1"/>
</dbReference>
<dbReference type="NCBIfam" id="TIGR01525">
    <property type="entry name" value="ATPase-IB_hvy"/>
    <property type="match status" value="1"/>
</dbReference>
<dbReference type="GO" id="GO:0016020">
    <property type="term" value="C:membrane"/>
    <property type="evidence" value="ECO:0007669"/>
    <property type="project" value="UniProtKB-SubCell"/>
</dbReference>
<evidence type="ECO:0000256" key="2">
    <source>
        <dbReference type="ARBA" id="ARBA00022692"/>
    </source>
</evidence>
<dbReference type="SUPFAM" id="SSF81653">
    <property type="entry name" value="Calcium ATPase, transduction domain A"/>
    <property type="match status" value="1"/>
</dbReference>
<evidence type="ECO:0000313" key="10">
    <source>
        <dbReference type="EMBL" id="RMY67798.1"/>
    </source>
</evidence>
<keyword evidence="4" id="KW-1278">Translocase</keyword>
<keyword evidence="3 7" id="KW-0479">Metal-binding</keyword>
<dbReference type="GO" id="GO:0046872">
    <property type="term" value="F:metal ion binding"/>
    <property type="evidence" value="ECO:0007669"/>
    <property type="project" value="UniProtKB-KW"/>
</dbReference>
<dbReference type="InterPro" id="IPR027256">
    <property type="entry name" value="P-typ_ATPase_IB"/>
</dbReference>
<feature type="transmembrane region" description="Helical" evidence="7">
    <location>
        <begin position="584"/>
        <end position="608"/>
    </location>
</feature>
<comment type="subcellular location">
    <subcellularLocation>
        <location evidence="1 7">Membrane</location>
    </subcellularLocation>
</comment>
<feature type="transmembrane region" description="Helical" evidence="7">
    <location>
        <begin position="1143"/>
        <end position="1166"/>
    </location>
</feature>
<evidence type="ECO:0000256" key="4">
    <source>
        <dbReference type="ARBA" id="ARBA00022967"/>
    </source>
</evidence>
<evidence type="ECO:0000256" key="8">
    <source>
        <dbReference type="SAM" id="MobiDB-lite"/>
    </source>
</evidence>
<dbReference type="InterPro" id="IPR023214">
    <property type="entry name" value="HAD_sf"/>
</dbReference>
<comment type="caution">
    <text evidence="10">The sequence shown here is derived from an EMBL/GenBank/DDBJ whole genome shotgun (WGS) entry which is preliminary data.</text>
</comment>
<dbReference type="Gene3D" id="3.40.50.1000">
    <property type="entry name" value="HAD superfamily/HAD-like"/>
    <property type="match status" value="1"/>
</dbReference>
<feature type="transmembrane region" description="Helical" evidence="7">
    <location>
        <begin position="523"/>
        <end position="542"/>
    </location>
</feature>
<dbReference type="PANTHER" id="PTHR46594">
    <property type="entry name" value="P-TYPE CATION-TRANSPORTING ATPASE"/>
    <property type="match status" value="1"/>
</dbReference>
<dbReference type="Gene3D" id="3.40.1110.10">
    <property type="entry name" value="Calcium-transporting ATPase, cytoplasmic domain N"/>
    <property type="match status" value="1"/>
</dbReference>
<evidence type="ECO:0000256" key="6">
    <source>
        <dbReference type="ARBA" id="ARBA00023136"/>
    </source>
</evidence>
<evidence type="ECO:0000256" key="5">
    <source>
        <dbReference type="ARBA" id="ARBA00022989"/>
    </source>
</evidence>
<accession>A0A3M7DTY7</accession>
<protein>
    <recommendedName>
        <fullName evidence="9">HMA domain-containing protein</fullName>
    </recommendedName>
</protein>
<dbReference type="InterPro" id="IPR023298">
    <property type="entry name" value="ATPase_P-typ_TM_dom_sf"/>
</dbReference>
<reference evidence="10 11" key="1">
    <citation type="journal article" date="2018" name="BMC Genomics">
        <title>Genomic evidence for intraspecific hybridization in a clonal and extremely halotolerant yeast.</title>
        <authorList>
            <person name="Gostincar C."/>
            <person name="Stajich J.E."/>
            <person name="Zupancic J."/>
            <person name="Zalar P."/>
            <person name="Gunde-Cimerman N."/>
        </authorList>
    </citation>
    <scope>NUCLEOTIDE SEQUENCE [LARGE SCALE GENOMIC DNA]</scope>
    <source>
        <strain evidence="10 11">EXF-2682</strain>
    </source>
</reference>
<comment type="similarity">
    <text evidence="7">Belongs to the cation transport ATPase (P-type) (TC 3.A.3) family. Type IB subfamily.</text>
</comment>
<evidence type="ECO:0000259" key="9">
    <source>
        <dbReference type="PROSITE" id="PS50846"/>
    </source>
</evidence>
<dbReference type="SFLD" id="SFLDF00027">
    <property type="entry name" value="p-type_atpase"/>
    <property type="match status" value="1"/>
</dbReference>
<evidence type="ECO:0000256" key="3">
    <source>
        <dbReference type="ARBA" id="ARBA00022723"/>
    </source>
</evidence>
<dbReference type="PROSITE" id="PS50846">
    <property type="entry name" value="HMA_2"/>
    <property type="match status" value="1"/>
</dbReference>
<feature type="transmembrane region" description="Helical" evidence="7">
    <location>
        <begin position="620"/>
        <end position="643"/>
    </location>
</feature>
<dbReference type="InterPro" id="IPR008250">
    <property type="entry name" value="ATPase_P-typ_transduc_dom_A_sf"/>
</dbReference>
<feature type="transmembrane region" description="Helical" evidence="7">
    <location>
        <begin position="1118"/>
        <end position="1137"/>
    </location>
</feature>
<dbReference type="SUPFAM" id="SSF56784">
    <property type="entry name" value="HAD-like"/>
    <property type="match status" value="1"/>
</dbReference>
<dbReference type="SUPFAM" id="SSF81665">
    <property type="entry name" value="Calcium ATPase, transmembrane domain M"/>
    <property type="match status" value="1"/>
</dbReference>
<dbReference type="Gene3D" id="2.70.150.10">
    <property type="entry name" value="Calcium-transporting ATPase, cytoplasmic transduction domain A"/>
    <property type="match status" value="1"/>
</dbReference>
<feature type="region of interest" description="Disordered" evidence="8">
    <location>
        <begin position="41"/>
        <end position="64"/>
    </location>
</feature>
<keyword evidence="7" id="KW-0067">ATP-binding</keyword>
<dbReference type="Proteomes" id="UP000269276">
    <property type="component" value="Unassembled WGS sequence"/>
</dbReference>
<dbReference type="AlphaFoldDB" id="A0A3M7DTY7"/>
<evidence type="ECO:0000256" key="7">
    <source>
        <dbReference type="RuleBase" id="RU362081"/>
    </source>
</evidence>
<dbReference type="GO" id="GO:0016887">
    <property type="term" value="F:ATP hydrolysis activity"/>
    <property type="evidence" value="ECO:0007669"/>
    <property type="project" value="InterPro"/>
</dbReference>
<feature type="region of interest" description="Disordered" evidence="8">
    <location>
        <begin position="251"/>
        <end position="274"/>
    </location>
</feature>
<dbReference type="InterPro" id="IPR036412">
    <property type="entry name" value="HAD-like_sf"/>
</dbReference>
<dbReference type="PANTHER" id="PTHR46594:SF4">
    <property type="entry name" value="P-TYPE CATION-TRANSPORTING ATPASE"/>
    <property type="match status" value="1"/>
</dbReference>
<name>A0A3M7DTY7_HORWE</name>
<feature type="transmembrane region" description="Helical" evidence="7">
    <location>
        <begin position="809"/>
        <end position="835"/>
    </location>
</feature>
<dbReference type="Pfam" id="PF00122">
    <property type="entry name" value="E1-E2_ATPase"/>
    <property type="match status" value="1"/>
</dbReference>
<keyword evidence="7" id="KW-0547">Nucleotide-binding</keyword>
<gene>
    <name evidence="10" type="ORF">D0863_07552</name>
</gene>
<keyword evidence="2 7" id="KW-0812">Transmembrane</keyword>
<dbReference type="SFLD" id="SFLDG00002">
    <property type="entry name" value="C1.7:_P-type_atpase_like"/>
    <property type="match status" value="1"/>
</dbReference>
<dbReference type="SUPFAM" id="SSF55008">
    <property type="entry name" value="HMA, heavy metal-associated domain"/>
    <property type="match status" value="1"/>
</dbReference>
<dbReference type="InterPro" id="IPR023299">
    <property type="entry name" value="ATPase_P-typ_cyto_dom_N"/>
</dbReference>
<dbReference type="InterPro" id="IPR056236">
    <property type="entry name" value="HMA_PCA1"/>
</dbReference>
<sequence>MLPKRTNSSARKRSCNDECLRRIAARLCLLEGHSQLNTGRHVDENAGNVGASIGEQAPPNCSENETEVWCDNAEQQETDCTGELGSGKVAGCNVDRAGATGCCTGANTSHDGDRVSDIYHSPAASTSACCPGDRPQDACGRKSNIETGCKDSRCEDSGGGQTDVEEDGNSTRRNNMFREAVDAPGDCSTECCKFVGNTTTEASSACSSHLRAAFERFEALIRQSKCICRSVVAQMGFCCCTLSPDGSMAKESTSTGQTAMPAEAQKTKETTSVKASEKTSDAICCTDRKQNAYGTSCTALSDNGGRGIGCCTEWEQGTCSCIRKTSKNNKSCSDGCCTPYTENVSTCDDRISKRVIPETIVGKGVNVDVEHNAAREHVVLGVSGMTCTGCSTKMQNVLESIPGLYKPQVTFVSGTAAFELDGDVARIAEVLPLIERRTGFKCSRIVEGYQYLDLQMTPQMAKQLEDSYNEGLISVVKAKGKTYRINYNPLIIGARDLLPPGATLAPPAADPSTTEGNNRLLQMTWYTAVAAALTIPVVVLNWAPNPVPTQTRGITSLALATCVQAIAVPEFYSQAIKSLVFSKVVEMDMLVVISITVAYAYSVVAFILAETGIELKQEAFFETSTLLITLVLFGRLVAAIARVRAIRAVSLRSLQVDTSLLQHPDNRTTEIDSRLLHFGDTILIRAHSRIVTDGTLISGVSAVDESMLTGEAIPITKQQGDAVIAGTINGEGVLHVRITRLHGANSISDIAKSVEDALGVKPRVQDLADRVASWFVPAVVTIAAIVFAIWIGLALTIRSENGGGAVGTAITYAIAVLAVSCPCALGLAVPMVLVIAGGVAARQGVVIKAADATERAFKVTDVVFDKTGTLTRGDLRVVREEALSDRTTRDEALAMAKALVKDDSHPVSKAIAAHLSDLPSDVTSLDHAKSIPGSGIQAEWNGRIVKAGNPFWLGMEDNAIVTQLLDQGMTCFCININNIPVLAIGLESTLRDEATAVLNLLRNRNITPHIVSGDHARAVEAVARSLDIGLPNTTSRRSPVQKKEYVSKLQASGKIVLFCGDGTNDAIALAQANVGVQLGSASDVAGAVADVVLLRGLDGVLVLLDVSKRAFVRISFNFVWSAVYNVFAILLAAGAFVKFRIPPAYAGLGEIVSVGPVILAAVSMLAGNGNRS</sequence>
<dbReference type="InterPro" id="IPR001757">
    <property type="entry name" value="P_typ_ATPase"/>
</dbReference>
<feature type="compositionally biased region" description="Basic and acidic residues" evidence="8">
    <location>
        <begin position="265"/>
        <end position="274"/>
    </location>
</feature>
<dbReference type="InterPro" id="IPR018303">
    <property type="entry name" value="ATPase_P-typ_P_site"/>
</dbReference>
<dbReference type="Gene3D" id="3.30.70.100">
    <property type="match status" value="1"/>
</dbReference>
<dbReference type="EMBL" id="QWIP01000259">
    <property type="protein sequence ID" value="RMY67798.1"/>
    <property type="molecule type" value="Genomic_DNA"/>
</dbReference>
<evidence type="ECO:0000256" key="1">
    <source>
        <dbReference type="ARBA" id="ARBA00004370"/>
    </source>
</evidence>
<dbReference type="VEuPathDB" id="FungiDB:BTJ68_10071"/>
<feature type="region of interest" description="Disordered" evidence="8">
    <location>
        <begin position="153"/>
        <end position="173"/>
    </location>
</feature>
<dbReference type="PROSITE" id="PS00154">
    <property type="entry name" value="ATPASE_E1_E2"/>
    <property type="match status" value="1"/>
</dbReference>
<keyword evidence="6 7" id="KW-0472">Membrane</keyword>
<dbReference type="NCBIfam" id="TIGR01494">
    <property type="entry name" value="ATPase_P-type"/>
    <property type="match status" value="1"/>
</dbReference>
<dbReference type="Pfam" id="PF24534">
    <property type="entry name" value="HMA_PCA1"/>
    <property type="match status" value="1"/>
</dbReference>
<dbReference type="InterPro" id="IPR036163">
    <property type="entry name" value="HMA_dom_sf"/>
</dbReference>
<dbReference type="Pfam" id="PF00403">
    <property type="entry name" value="HMA"/>
    <property type="match status" value="1"/>
</dbReference>
<feature type="domain" description="HMA" evidence="9">
    <location>
        <begin position="376"/>
        <end position="443"/>
    </location>
</feature>
<dbReference type="GO" id="GO:0019829">
    <property type="term" value="F:ATPase-coupled monoatomic cation transmembrane transporter activity"/>
    <property type="evidence" value="ECO:0007669"/>
    <property type="project" value="InterPro"/>
</dbReference>
<keyword evidence="5 7" id="KW-1133">Transmembrane helix</keyword>
<dbReference type="VEuPathDB" id="FungiDB:BTJ68_09226"/>
<dbReference type="OrthoDB" id="432719at2759"/>
<dbReference type="PRINTS" id="PR00119">
    <property type="entry name" value="CATATPASE"/>
</dbReference>
<evidence type="ECO:0000313" key="11">
    <source>
        <dbReference type="Proteomes" id="UP000269276"/>
    </source>
</evidence>
<dbReference type="InterPro" id="IPR006121">
    <property type="entry name" value="HMA_dom"/>
</dbReference>
<dbReference type="Pfam" id="PF00702">
    <property type="entry name" value="Hydrolase"/>
    <property type="match status" value="1"/>
</dbReference>
<dbReference type="CDD" id="cd00371">
    <property type="entry name" value="HMA"/>
    <property type="match status" value="1"/>
</dbReference>
<dbReference type="InterPro" id="IPR044492">
    <property type="entry name" value="P_typ_ATPase_HD_dom"/>
</dbReference>
<organism evidence="10 11">
    <name type="scientific">Hortaea werneckii</name>
    <name type="common">Black yeast</name>
    <name type="synonym">Cladosporium werneckii</name>
    <dbReference type="NCBI Taxonomy" id="91943"/>
    <lineage>
        <taxon>Eukaryota</taxon>
        <taxon>Fungi</taxon>
        <taxon>Dikarya</taxon>
        <taxon>Ascomycota</taxon>
        <taxon>Pezizomycotina</taxon>
        <taxon>Dothideomycetes</taxon>
        <taxon>Dothideomycetidae</taxon>
        <taxon>Mycosphaerellales</taxon>
        <taxon>Teratosphaeriaceae</taxon>
        <taxon>Hortaea</taxon>
    </lineage>
</organism>
<dbReference type="InterPro" id="IPR059000">
    <property type="entry name" value="ATPase_P-type_domA"/>
</dbReference>